<comment type="subunit">
    <text evidence="8">Heterotetramer composed of ParC and ParE.</text>
</comment>
<dbReference type="Gene3D" id="3.90.199.10">
    <property type="entry name" value="Topoisomerase II, domain 5"/>
    <property type="match status" value="1"/>
</dbReference>
<comment type="subcellular location">
    <subcellularLocation>
        <location evidence="9">Cytoplasm</location>
    </subcellularLocation>
</comment>
<dbReference type="GO" id="GO:0009330">
    <property type="term" value="C:DNA topoisomerase type II (double strand cut, ATP-hydrolyzing) complex"/>
    <property type="evidence" value="ECO:0007669"/>
    <property type="project" value="TreeGrafter"/>
</dbReference>
<dbReference type="Gene3D" id="3.30.1360.40">
    <property type="match status" value="1"/>
</dbReference>
<dbReference type="PANTHER" id="PTHR43493:SF5">
    <property type="entry name" value="DNA GYRASE SUBUNIT A, CHLOROPLASTIC_MITOCHONDRIAL"/>
    <property type="match status" value="1"/>
</dbReference>
<dbReference type="FunFam" id="1.10.268.10:FF:000001">
    <property type="entry name" value="DNA gyrase subunit A"/>
    <property type="match status" value="1"/>
</dbReference>
<dbReference type="InterPro" id="IPR013760">
    <property type="entry name" value="Topo_IIA-like_dom_sf"/>
</dbReference>
<keyword evidence="3 9" id="KW-0547">Nucleotide-binding</keyword>
<feature type="coiled-coil region" evidence="11">
    <location>
        <begin position="439"/>
        <end position="478"/>
    </location>
</feature>
<comment type="subunit">
    <text evidence="9">Heterotetramer, composed of two GyrA and two GyrB chains. In the heterotetramer, GyrA contains the active site tyrosine that forms a transient covalent intermediate with DNA, while GyrB binds cofactors and catalyzes ATP hydrolysis.</text>
</comment>
<dbReference type="GO" id="GO:0006261">
    <property type="term" value="P:DNA-templated DNA replication"/>
    <property type="evidence" value="ECO:0007669"/>
    <property type="project" value="UniProtKB-UniRule"/>
</dbReference>
<keyword evidence="4 9" id="KW-0067">ATP-binding</keyword>
<dbReference type="Pfam" id="PF03989">
    <property type="entry name" value="DNA_gyraseA_C"/>
    <property type="match status" value="6"/>
</dbReference>
<dbReference type="FunFam" id="2.120.10.90:FF:000005">
    <property type="entry name" value="DNA topoisomerase 4 subunit A"/>
    <property type="match status" value="1"/>
</dbReference>
<keyword evidence="16" id="KW-1185">Reference proteome</keyword>
<feature type="compositionally biased region" description="Acidic residues" evidence="12">
    <location>
        <begin position="834"/>
        <end position="843"/>
    </location>
</feature>
<evidence type="ECO:0000256" key="4">
    <source>
        <dbReference type="ARBA" id="ARBA00022840"/>
    </source>
</evidence>
<evidence type="ECO:0000313" key="17">
    <source>
        <dbReference type="Proteomes" id="UP001060018"/>
    </source>
</evidence>
<dbReference type="SUPFAM" id="SSF101904">
    <property type="entry name" value="GyrA/ParC C-terminal domain-like"/>
    <property type="match status" value="1"/>
</dbReference>
<dbReference type="InterPro" id="IPR013758">
    <property type="entry name" value="Topo_IIA_A/C_ab"/>
</dbReference>
<feature type="domain" description="Topo IIA-type catalytic" evidence="13">
    <location>
        <begin position="52"/>
        <end position="521"/>
    </location>
</feature>
<dbReference type="EC" id="5.6.2.2" evidence="9"/>
<evidence type="ECO:0000313" key="15">
    <source>
        <dbReference type="EMBL" id="UUX59079.1"/>
    </source>
</evidence>
<dbReference type="NCBIfam" id="TIGR01063">
    <property type="entry name" value="gyrA"/>
    <property type="match status" value="1"/>
</dbReference>
<keyword evidence="9" id="KW-0963">Cytoplasm</keyword>
<evidence type="ECO:0000256" key="1">
    <source>
        <dbReference type="ARBA" id="ARBA00000185"/>
    </source>
</evidence>
<reference evidence="15" key="2">
    <citation type="journal article" date="2022" name="Pest Manag. Sci.">
        <title>Glutamicibacter halophytocola-mediated host fitness of potato tuber moth on Solanaceae crops.</title>
        <authorList>
            <person name="Wang W."/>
            <person name="Xiao G."/>
            <person name="Du G."/>
            <person name="Chang L."/>
            <person name="Yang Y."/>
            <person name="Ye J."/>
            <person name="Chen B."/>
        </authorList>
    </citation>
    <scope>NUCLEOTIDE SEQUENCE</scope>
    <source>
        <strain evidence="15">S2</strain>
    </source>
</reference>
<evidence type="ECO:0000256" key="8">
    <source>
        <dbReference type="ARBA" id="ARBA00063644"/>
    </source>
</evidence>
<feature type="active site" description="O-(5'-phospho-DNA)-tyrosine intermediate" evidence="9 10">
    <location>
        <position position="140"/>
    </location>
</feature>
<evidence type="ECO:0000256" key="12">
    <source>
        <dbReference type="SAM" id="MobiDB-lite"/>
    </source>
</evidence>
<dbReference type="Pfam" id="PF00521">
    <property type="entry name" value="DNA_topoisoIV"/>
    <property type="match status" value="1"/>
</dbReference>
<evidence type="ECO:0000313" key="16">
    <source>
        <dbReference type="Proteomes" id="UP000320717"/>
    </source>
</evidence>
<evidence type="ECO:0000256" key="7">
    <source>
        <dbReference type="ARBA" id="ARBA00023235"/>
    </source>
</evidence>
<dbReference type="Gene3D" id="2.120.10.90">
    <property type="entry name" value="DNA gyrase/topoisomerase IV, subunit A, C-terminal"/>
    <property type="match status" value="1"/>
</dbReference>
<comment type="similarity">
    <text evidence="2 9">Belongs to the type II topoisomerase GyrA/ParC subunit family.</text>
</comment>
<keyword evidence="7 9" id="KW-0413">Isomerase</keyword>
<comment type="function">
    <text evidence="9">A type II topoisomerase that negatively supercoils closed circular double-stranded (ds) DNA in an ATP-dependent manner to modulate DNA topology and maintain chromosomes in an underwound state. Negative supercoiling favors strand separation, and DNA replication, transcription, recombination and repair, all of which involve strand separation. Also able to catalyze the interconversion of other topological isomers of dsDNA rings, including catenanes and knotted rings. Type II topoisomerases break and join 2 DNA strands simultaneously in an ATP-dependent manner.</text>
</comment>
<dbReference type="InterPro" id="IPR035516">
    <property type="entry name" value="Gyrase/topoIV_suA_C"/>
</dbReference>
<dbReference type="EMBL" id="CP102487">
    <property type="protein sequence ID" value="UUX59079.1"/>
    <property type="molecule type" value="Genomic_DNA"/>
</dbReference>
<dbReference type="Gene3D" id="1.10.268.10">
    <property type="entry name" value="Topoisomerase, domain 3"/>
    <property type="match status" value="1"/>
</dbReference>
<evidence type="ECO:0000256" key="3">
    <source>
        <dbReference type="ARBA" id="ARBA00022741"/>
    </source>
</evidence>
<dbReference type="HAMAP" id="MF_01897">
    <property type="entry name" value="GyrA"/>
    <property type="match status" value="1"/>
</dbReference>
<dbReference type="GO" id="GO:0005694">
    <property type="term" value="C:chromosome"/>
    <property type="evidence" value="ECO:0007669"/>
    <property type="project" value="InterPro"/>
</dbReference>
<dbReference type="PROSITE" id="PS52040">
    <property type="entry name" value="TOPO_IIA"/>
    <property type="match status" value="1"/>
</dbReference>
<evidence type="ECO:0000256" key="2">
    <source>
        <dbReference type="ARBA" id="ARBA00008263"/>
    </source>
</evidence>
<evidence type="ECO:0000256" key="10">
    <source>
        <dbReference type="PROSITE-ProRule" id="PRU01384"/>
    </source>
</evidence>
<feature type="short sequence motif" description="GyrA-box" evidence="9">
    <location>
        <begin position="548"/>
        <end position="554"/>
    </location>
</feature>
<dbReference type="InterPro" id="IPR005743">
    <property type="entry name" value="GyrA"/>
</dbReference>
<dbReference type="GO" id="GO:0006265">
    <property type="term" value="P:DNA topological change"/>
    <property type="evidence" value="ECO:0007669"/>
    <property type="project" value="UniProtKB-UniRule"/>
</dbReference>
<dbReference type="GO" id="GO:0034335">
    <property type="term" value="F:DNA negative supercoiling activity"/>
    <property type="evidence" value="ECO:0007669"/>
    <property type="project" value="UniProtKB-ARBA"/>
</dbReference>
<feature type="compositionally biased region" description="Acidic residues" evidence="12">
    <location>
        <begin position="860"/>
        <end position="869"/>
    </location>
</feature>
<evidence type="ECO:0000256" key="5">
    <source>
        <dbReference type="ARBA" id="ARBA00023029"/>
    </source>
</evidence>
<evidence type="ECO:0000259" key="13">
    <source>
        <dbReference type="PROSITE" id="PS52040"/>
    </source>
</evidence>
<evidence type="ECO:0000256" key="11">
    <source>
        <dbReference type="SAM" id="Coils"/>
    </source>
</evidence>
<dbReference type="RefSeq" id="WP_146277188.1">
    <property type="nucleotide sequence ID" value="NZ_CP042260.1"/>
</dbReference>
<accession>A0A5B8INC8</accession>
<comment type="catalytic activity">
    <reaction evidence="1 9 10">
        <text>ATP-dependent breakage, passage and rejoining of double-stranded DNA.</text>
        <dbReference type="EC" id="5.6.2.2"/>
    </reaction>
</comment>
<dbReference type="InterPro" id="IPR002205">
    <property type="entry name" value="Topo_IIA_dom_A"/>
</dbReference>
<dbReference type="GO" id="GO:0003677">
    <property type="term" value="F:DNA binding"/>
    <property type="evidence" value="ECO:0007669"/>
    <property type="project" value="UniProtKB-UniRule"/>
</dbReference>
<dbReference type="FunFam" id="3.30.1360.40:FF:000002">
    <property type="entry name" value="DNA gyrase subunit A"/>
    <property type="match status" value="1"/>
</dbReference>
<keyword evidence="6 9" id="KW-0238">DNA-binding</keyword>
<feature type="compositionally biased region" description="Polar residues" evidence="12">
    <location>
        <begin position="850"/>
        <end position="859"/>
    </location>
</feature>
<name>A0A5B8INC8_9MICC</name>
<dbReference type="NCBIfam" id="NF004044">
    <property type="entry name" value="PRK05561.1"/>
    <property type="match status" value="1"/>
</dbReference>
<dbReference type="SMART" id="SM00434">
    <property type="entry name" value="TOP4c"/>
    <property type="match status" value="1"/>
</dbReference>
<comment type="miscellaneous">
    <text evidence="9">Few gyrases are as efficient as E.coli at forming negative supercoils. Not all organisms have 2 type II topoisomerases; in organisms with a single type II topoisomerase this enzyme also has to decatenate newly replicated chromosomes.</text>
</comment>
<evidence type="ECO:0000256" key="6">
    <source>
        <dbReference type="ARBA" id="ARBA00023125"/>
    </source>
</evidence>
<dbReference type="InterPro" id="IPR006691">
    <property type="entry name" value="GyrA/parC_rep"/>
</dbReference>
<dbReference type="EMBL" id="CP042260">
    <property type="protein sequence ID" value="QDY66933.1"/>
    <property type="molecule type" value="Genomic_DNA"/>
</dbReference>
<dbReference type="Proteomes" id="UP001060018">
    <property type="component" value="Chromosome"/>
</dbReference>
<feature type="region of interest" description="Disordered" evidence="12">
    <location>
        <begin position="1"/>
        <end position="20"/>
    </location>
</feature>
<evidence type="ECO:0000313" key="14">
    <source>
        <dbReference type="EMBL" id="QDY66933.1"/>
    </source>
</evidence>
<gene>
    <name evidence="9 15" type="primary">gyrA</name>
    <name evidence="14" type="ORF">FQA45_11685</name>
    <name evidence="15" type="ORF">NUH22_00030</name>
</gene>
<dbReference type="SUPFAM" id="SSF56719">
    <property type="entry name" value="Type II DNA topoisomerase"/>
    <property type="match status" value="1"/>
</dbReference>
<dbReference type="CDD" id="cd00187">
    <property type="entry name" value="TOP4c"/>
    <property type="match status" value="1"/>
</dbReference>
<dbReference type="Proteomes" id="UP000320717">
    <property type="component" value="Chromosome"/>
</dbReference>
<organism evidence="15 17">
    <name type="scientific">Glutamicibacter halophytocola</name>
    <dbReference type="NCBI Taxonomy" id="1933880"/>
    <lineage>
        <taxon>Bacteria</taxon>
        <taxon>Bacillati</taxon>
        <taxon>Actinomycetota</taxon>
        <taxon>Actinomycetes</taxon>
        <taxon>Micrococcales</taxon>
        <taxon>Micrococcaceae</taxon>
        <taxon>Glutamicibacter</taxon>
    </lineage>
</organism>
<sequence>MSDEQTPENEPMDGEVLEPVHDGGRIDQIDLQTEMQRSYLDYAMAVIVGRALPDVRDGLKPVHRRVLYAMFDGGYRPERAYNKCARVVGEVMGQYHPHGDTAIYDALVRLIQDWVMRYPLALGQGNFGSPGNDGAAAQRYTETKMAPLAMEMVRDINENTVDFQDNYDGKNQEPTVLPARFPNLLVNGSSGIAVGMATNIPPHNLREVAEGVQWYLKNPEATREELLAELMLRVKGPDFPSGAMILGTKGIADAYRTGRGSITMRAVVNVEEIQGRTCLVVTELPYMANPDNLAVKIAELVRDGKIAGIADMRDETSGRTGQRLVIVLKRDAVAKVVLNNLYKHTELQTNFSANMLAIVDGVPRTLPLDGFIRHWVTHQIEVIVRRTQFRLKKAEEEAHILRGLLKALDALDEVIALIRRSATTEAARDGLMELLSIDEDQARAILDMQLRRLAALERQKIQDRHAELERMIAEFQAIIASPARQREIVAEELGEIVDKHGDDRRTKILMGYDGDMSVEDLIPEEEMVVTITRGGYVKRTRIDNYRSQARGGKGIKGANLRGDDVVEHFFVTSTHNWLLFFTNHGRVYRTKCYELAEAGRDAKGQHVANVMAFQPDEHIAQVLDLRTYQDAAYLMLATRNGLVKKTRLEDYDTNRTAGVIAINLRDDDELVSAQLVSESDDVMLVSRKGQSVRFTATDTALRPMGRATSGVTGMKFREGDELLAADVVREDSFVFTVTNEGYAKRTEVAEYRVQSRGGLGIKVAKLNEERGELVGAMIVDETDEVLVVMGSGKVVRSAAAQVPAKGRDTMGVIFAKPDKKDNIIAVAKNSETELEENLEEDAVTLDAENTIDQSSTAPETESDAQEDDTTNGGNA</sequence>
<dbReference type="PANTHER" id="PTHR43493">
    <property type="entry name" value="DNA GYRASE/TOPOISOMERASE SUBUNIT A"/>
    <property type="match status" value="1"/>
</dbReference>
<dbReference type="NCBIfam" id="NF004043">
    <property type="entry name" value="PRK05560.1"/>
    <property type="match status" value="1"/>
</dbReference>
<keyword evidence="11" id="KW-0175">Coiled coil</keyword>
<dbReference type="GO" id="GO:0005524">
    <property type="term" value="F:ATP binding"/>
    <property type="evidence" value="ECO:0007669"/>
    <property type="project" value="UniProtKB-UniRule"/>
</dbReference>
<dbReference type="GO" id="GO:0005737">
    <property type="term" value="C:cytoplasm"/>
    <property type="evidence" value="ECO:0007669"/>
    <property type="project" value="UniProtKB-SubCell"/>
</dbReference>
<reference evidence="14 16" key="1">
    <citation type="submission" date="2019-07" db="EMBL/GenBank/DDBJ databases">
        <title>Complete Genome Sequence of drought tolerant Plant Growth-Promoting Rhizobacterium Glutamicibacter halophytocola DR408.</title>
        <authorList>
            <person name="Nishu S.D."/>
            <person name="Lee T.K."/>
        </authorList>
    </citation>
    <scope>NUCLEOTIDE SEQUENCE [LARGE SCALE GENOMIC DNA]</scope>
    <source>
        <strain evidence="14 16">DR408</strain>
    </source>
</reference>
<feature type="region of interest" description="Disordered" evidence="12">
    <location>
        <begin position="834"/>
        <end position="875"/>
    </location>
</feature>
<dbReference type="AlphaFoldDB" id="A0A5B8INC8"/>
<proteinExistence type="inferred from homology"/>
<dbReference type="OrthoDB" id="9806486at2"/>
<feature type="compositionally biased region" description="Acidic residues" evidence="12">
    <location>
        <begin position="1"/>
        <end position="16"/>
    </location>
</feature>
<dbReference type="InterPro" id="IPR013757">
    <property type="entry name" value="Topo_IIA_A_a_sf"/>
</dbReference>
<dbReference type="InterPro" id="IPR050220">
    <property type="entry name" value="Type_II_DNA_Topoisomerases"/>
</dbReference>
<protein>
    <recommendedName>
        <fullName evidence="9">DNA gyrase subunit A</fullName>
        <ecNumber evidence="9">5.6.2.2</ecNumber>
    </recommendedName>
</protein>
<evidence type="ECO:0000256" key="9">
    <source>
        <dbReference type="HAMAP-Rule" id="MF_01897"/>
    </source>
</evidence>
<keyword evidence="5 9" id="KW-0799">Topoisomerase</keyword>